<feature type="transmembrane region" description="Helical" evidence="9">
    <location>
        <begin position="282"/>
        <end position="303"/>
    </location>
</feature>
<evidence type="ECO:0000313" key="11">
    <source>
        <dbReference type="Proteomes" id="UP000441389"/>
    </source>
</evidence>
<evidence type="ECO:0000256" key="4">
    <source>
        <dbReference type="ARBA" id="ARBA00022475"/>
    </source>
</evidence>
<comment type="subcellular location">
    <subcellularLocation>
        <location evidence="1">Cell membrane</location>
        <topology evidence="1">Multi-pass membrane protein</topology>
    </subcellularLocation>
</comment>
<dbReference type="PANTHER" id="PTHR42770">
    <property type="entry name" value="AMINO ACID TRANSPORTER-RELATED"/>
    <property type="match status" value="1"/>
</dbReference>
<dbReference type="Proteomes" id="UP000441389">
    <property type="component" value="Unassembled WGS sequence"/>
</dbReference>
<sequence length="446" mass="45503">MAFDKRGSSLATLIKEEAAHRDAGLVREIGVWSFAATIINVVVGGGIFAAPAALAGSVGAWAPFALLACGVAMGAIVLCCAEAGSRVPSSGGTYAYVEAAFGPALGFIAGMMLWLSCVLAAGGIAAAFADAIVALYPVGSPAVQRVVLIVAVMALVTGINLRGAREGARFAGIATVVKLVPLLLFVVVGAFWVDPANLKPTGSIDPGSFGAAIILSIFTFSGMETMLSASGEVSRPERTVPRALMLAMGGVLLLYIAIQVVAQGLLGPQLATSKEPLAEALGVVHPGLVLVIALGAAISRGAWLGSDVLGAPRILFAFARDGFLPAPLGRISQRTQVPTVAILVHSVIGTALALIGEFDWLVLLSALATAPIYIGACLAAVKLRRDNVQLLGTAFRVPGLKVAATVGVLSMVALIALGQPNEIIGLFAAIGISAILYLARRSVARR</sequence>
<dbReference type="InterPro" id="IPR050367">
    <property type="entry name" value="APC_superfamily"/>
</dbReference>
<dbReference type="Gene3D" id="1.20.1740.10">
    <property type="entry name" value="Amino acid/polyamine transporter I"/>
    <property type="match status" value="1"/>
</dbReference>
<evidence type="ECO:0000256" key="8">
    <source>
        <dbReference type="ARBA" id="ARBA00045636"/>
    </source>
</evidence>
<feature type="transmembrane region" description="Helical" evidence="9">
    <location>
        <begin position="337"/>
        <end position="355"/>
    </location>
</feature>
<evidence type="ECO:0000256" key="6">
    <source>
        <dbReference type="ARBA" id="ARBA00022989"/>
    </source>
</evidence>
<evidence type="ECO:0000256" key="9">
    <source>
        <dbReference type="SAM" id="Phobius"/>
    </source>
</evidence>
<dbReference type="AlphaFoldDB" id="A0A6I4IYJ5"/>
<reference evidence="10 11" key="1">
    <citation type="submission" date="2019-12" db="EMBL/GenBank/DDBJ databases">
        <authorList>
            <person name="Huq M.A."/>
        </authorList>
    </citation>
    <scope>NUCLEOTIDE SEQUENCE [LARGE SCALE GENOMIC DNA]</scope>
    <source>
        <strain evidence="10 11">MAH-20</strain>
    </source>
</reference>
<evidence type="ECO:0000256" key="3">
    <source>
        <dbReference type="ARBA" id="ARBA00021069"/>
    </source>
</evidence>
<keyword evidence="4" id="KW-1003">Cell membrane</keyword>
<comment type="function">
    <text evidence="8">Major component of the acid-resistance (AR) system allowing enteric pathogens to survive the acidic environment in the stomach. Exchanges extracellular arginine for its intracellular decarboxylation product agmatine (Agm) thereby expelling intracellular protons. Probably undergoes several conformational states in order to translocate the substrate across the membrane; keeps the substrate accessible to only 1 side of the membrane at a time by opening and closing 3 membrane-internal gates.</text>
</comment>
<dbReference type="EMBL" id="WQMS01000006">
    <property type="protein sequence ID" value="MVO77174.1"/>
    <property type="molecule type" value="Genomic_DNA"/>
</dbReference>
<name>A0A6I4IYJ5_9SPHN</name>
<keyword evidence="7 9" id="KW-0472">Membrane</keyword>
<dbReference type="InterPro" id="IPR002293">
    <property type="entry name" value="AA/rel_permease1"/>
</dbReference>
<feature type="transmembrane region" description="Helical" evidence="9">
    <location>
        <begin position="142"/>
        <end position="161"/>
    </location>
</feature>
<feature type="transmembrane region" description="Helical" evidence="9">
    <location>
        <begin position="113"/>
        <end position="136"/>
    </location>
</feature>
<feature type="transmembrane region" description="Helical" evidence="9">
    <location>
        <begin position="361"/>
        <end position="381"/>
    </location>
</feature>
<feature type="transmembrane region" description="Helical" evidence="9">
    <location>
        <begin position="393"/>
        <end position="417"/>
    </location>
</feature>
<gene>
    <name evidence="10" type="ORF">GON01_04370</name>
</gene>
<feature type="transmembrane region" description="Helical" evidence="9">
    <location>
        <begin position="423"/>
        <end position="439"/>
    </location>
</feature>
<dbReference type="Pfam" id="PF13520">
    <property type="entry name" value="AA_permease_2"/>
    <property type="match status" value="1"/>
</dbReference>
<evidence type="ECO:0000256" key="2">
    <source>
        <dbReference type="ARBA" id="ARBA00008220"/>
    </source>
</evidence>
<dbReference type="PANTHER" id="PTHR42770:SF18">
    <property type="entry name" value="ARGININE_AGMATINE ANTIPORTER"/>
    <property type="match status" value="1"/>
</dbReference>
<protein>
    <recommendedName>
        <fullName evidence="3">Arginine/agmatine antiporter</fullName>
    </recommendedName>
</protein>
<keyword evidence="11" id="KW-1185">Reference proteome</keyword>
<feature type="transmembrane region" description="Helical" evidence="9">
    <location>
        <begin position="60"/>
        <end position="81"/>
    </location>
</feature>
<dbReference type="GO" id="GO:0022857">
    <property type="term" value="F:transmembrane transporter activity"/>
    <property type="evidence" value="ECO:0007669"/>
    <property type="project" value="InterPro"/>
</dbReference>
<proteinExistence type="inferred from homology"/>
<evidence type="ECO:0000313" key="10">
    <source>
        <dbReference type="EMBL" id="MVO77174.1"/>
    </source>
</evidence>
<feature type="transmembrane region" description="Helical" evidence="9">
    <location>
        <begin position="31"/>
        <end position="54"/>
    </location>
</feature>
<feature type="transmembrane region" description="Helical" evidence="9">
    <location>
        <begin position="209"/>
        <end position="231"/>
    </location>
</feature>
<evidence type="ECO:0000256" key="1">
    <source>
        <dbReference type="ARBA" id="ARBA00004651"/>
    </source>
</evidence>
<evidence type="ECO:0000256" key="5">
    <source>
        <dbReference type="ARBA" id="ARBA00022692"/>
    </source>
</evidence>
<evidence type="ECO:0000256" key="7">
    <source>
        <dbReference type="ARBA" id="ARBA00023136"/>
    </source>
</evidence>
<dbReference type="GO" id="GO:0005886">
    <property type="term" value="C:plasma membrane"/>
    <property type="evidence" value="ECO:0007669"/>
    <property type="project" value="UniProtKB-SubCell"/>
</dbReference>
<accession>A0A6I4IYJ5</accession>
<feature type="transmembrane region" description="Helical" evidence="9">
    <location>
        <begin position="243"/>
        <end position="262"/>
    </location>
</feature>
<keyword evidence="6 9" id="KW-1133">Transmembrane helix</keyword>
<feature type="transmembrane region" description="Helical" evidence="9">
    <location>
        <begin position="173"/>
        <end position="193"/>
    </location>
</feature>
<organism evidence="10 11">
    <name type="scientific">Sphingomonas horti</name>
    <dbReference type="NCBI Taxonomy" id="2682842"/>
    <lineage>
        <taxon>Bacteria</taxon>
        <taxon>Pseudomonadati</taxon>
        <taxon>Pseudomonadota</taxon>
        <taxon>Alphaproteobacteria</taxon>
        <taxon>Sphingomonadales</taxon>
        <taxon>Sphingomonadaceae</taxon>
        <taxon>Sphingomonas</taxon>
    </lineage>
</organism>
<keyword evidence="5 9" id="KW-0812">Transmembrane</keyword>
<comment type="caution">
    <text evidence="10">The sequence shown here is derived from an EMBL/GenBank/DDBJ whole genome shotgun (WGS) entry which is preliminary data.</text>
</comment>
<dbReference type="PIRSF" id="PIRSF006060">
    <property type="entry name" value="AA_transporter"/>
    <property type="match status" value="1"/>
</dbReference>
<comment type="similarity">
    <text evidence="2">Belongs to the amino acid-polyamine-organocation (APC) superfamily. Basic amino acid/polyamine antiporter (APA) (TC 2.A.3.2) family.</text>
</comment>